<name>X1EDF5_9ZZZZ</name>
<gene>
    <name evidence="1" type="ORF">S01H4_56628</name>
</gene>
<organism evidence="1">
    <name type="scientific">marine sediment metagenome</name>
    <dbReference type="NCBI Taxonomy" id="412755"/>
    <lineage>
        <taxon>unclassified sequences</taxon>
        <taxon>metagenomes</taxon>
        <taxon>ecological metagenomes</taxon>
    </lineage>
</organism>
<reference evidence="1" key="1">
    <citation type="journal article" date="2014" name="Front. Microbiol.">
        <title>High frequency of phylogenetically diverse reductive dehalogenase-homologous genes in deep subseafloor sedimentary metagenomes.</title>
        <authorList>
            <person name="Kawai M."/>
            <person name="Futagami T."/>
            <person name="Toyoda A."/>
            <person name="Takaki Y."/>
            <person name="Nishi S."/>
            <person name="Hori S."/>
            <person name="Arai W."/>
            <person name="Tsubouchi T."/>
            <person name="Morono Y."/>
            <person name="Uchiyama I."/>
            <person name="Ito T."/>
            <person name="Fujiyama A."/>
            <person name="Inagaki F."/>
            <person name="Takami H."/>
        </authorList>
    </citation>
    <scope>NUCLEOTIDE SEQUENCE</scope>
    <source>
        <strain evidence="1">Expedition CK06-06</strain>
    </source>
</reference>
<evidence type="ECO:0000313" key="1">
    <source>
        <dbReference type="EMBL" id="GAH15174.1"/>
    </source>
</evidence>
<dbReference type="EMBL" id="BART01032831">
    <property type="protein sequence ID" value="GAH15174.1"/>
    <property type="molecule type" value="Genomic_DNA"/>
</dbReference>
<sequence length="110" mass="12501">MGEAAKEDPKVIIFLGRTVEGFNTFLTERNLNVIETELLALFVIDAMENFENRDREASNILIKEILALTNVEDGETAVEVTRQFGRLCDSYRTLFQTLTGKENVTEKKDV</sequence>
<dbReference type="AlphaFoldDB" id="X1EDF5"/>
<accession>X1EDF5</accession>
<protein>
    <submittedName>
        <fullName evidence="1">Uncharacterized protein</fullName>
    </submittedName>
</protein>
<comment type="caution">
    <text evidence="1">The sequence shown here is derived from an EMBL/GenBank/DDBJ whole genome shotgun (WGS) entry which is preliminary data.</text>
</comment>
<proteinExistence type="predicted"/>